<evidence type="ECO:0000313" key="2">
    <source>
        <dbReference type="Proteomes" id="UP000198922"/>
    </source>
</evidence>
<organism evidence="1 2">
    <name type="scientific">Limimaricola pyoseonensis</name>
    <dbReference type="NCBI Taxonomy" id="521013"/>
    <lineage>
        <taxon>Bacteria</taxon>
        <taxon>Pseudomonadati</taxon>
        <taxon>Pseudomonadota</taxon>
        <taxon>Alphaproteobacteria</taxon>
        <taxon>Rhodobacterales</taxon>
        <taxon>Paracoccaceae</taxon>
        <taxon>Limimaricola</taxon>
    </lineage>
</organism>
<gene>
    <name evidence="1" type="ORF">SAMN04488567_0463</name>
</gene>
<dbReference type="Proteomes" id="UP000198922">
    <property type="component" value="Unassembled WGS sequence"/>
</dbReference>
<dbReference type="STRING" id="521013.SAMN04488567_0463"/>
<dbReference type="AlphaFoldDB" id="A0A1G7LGK9"/>
<name>A0A1G7LGK9_9RHOB</name>
<protein>
    <submittedName>
        <fullName evidence="1">Uncharacterized protein</fullName>
    </submittedName>
</protein>
<dbReference type="Pfam" id="PF20291">
    <property type="entry name" value="MC5"/>
    <property type="match status" value="1"/>
</dbReference>
<dbReference type="InterPro" id="IPR046901">
    <property type="entry name" value="ABC-3C_MC5"/>
</dbReference>
<proteinExistence type="predicted"/>
<dbReference type="EMBL" id="FNAT01000018">
    <property type="protein sequence ID" value="SDF48099.1"/>
    <property type="molecule type" value="Genomic_DNA"/>
</dbReference>
<accession>A0A1G7LGK9</accession>
<keyword evidence="2" id="KW-1185">Reference proteome</keyword>
<reference evidence="2" key="1">
    <citation type="submission" date="2016-10" db="EMBL/GenBank/DDBJ databases">
        <authorList>
            <person name="Varghese N."/>
            <person name="Submissions S."/>
        </authorList>
    </citation>
    <scope>NUCLEOTIDE SEQUENCE [LARGE SCALE GENOMIC DNA]</scope>
    <source>
        <strain evidence="2">DSM 21424</strain>
    </source>
</reference>
<evidence type="ECO:0000313" key="1">
    <source>
        <dbReference type="EMBL" id="SDF48099.1"/>
    </source>
</evidence>
<sequence>MVRLGIEEIPEPLLSAVNGAITKNQALLEILAQDFVQIETLGIGGLKDRSDLEEYQYDTV</sequence>